<dbReference type="InterPro" id="IPR005828">
    <property type="entry name" value="MFS_sugar_transport-like"/>
</dbReference>
<keyword evidence="8" id="KW-1185">Reference proteome</keyword>
<dbReference type="EMBL" id="OC876795">
    <property type="protein sequence ID" value="CAD7639549.1"/>
    <property type="molecule type" value="Genomic_DNA"/>
</dbReference>
<sequence>MTTDNNNDERRNPSLWVWLAASSALMSALTMGAVLGWSSPGIPALKLNGSEPQLPREPSETETWISSSMTLGALIGGLLGGPLLQMLGMKKVLIGLGAPFVVGWVLICVAKSFILIIIGRVITGFASGICCGVAPTYCIQISTPKIRGLLGTGFQ</sequence>
<evidence type="ECO:0000256" key="2">
    <source>
        <dbReference type="ARBA" id="ARBA00022692"/>
    </source>
</evidence>
<organism evidence="7">
    <name type="scientific">Medioppia subpectinata</name>
    <dbReference type="NCBI Taxonomy" id="1979941"/>
    <lineage>
        <taxon>Eukaryota</taxon>
        <taxon>Metazoa</taxon>
        <taxon>Ecdysozoa</taxon>
        <taxon>Arthropoda</taxon>
        <taxon>Chelicerata</taxon>
        <taxon>Arachnida</taxon>
        <taxon>Acari</taxon>
        <taxon>Acariformes</taxon>
        <taxon>Sarcoptiformes</taxon>
        <taxon>Oribatida</taxon>
        <taxon>Brachypylina</taxon>
        <taxon>Oppioidea</taxon>
        <taxon>Oppiidae</taxon>
        <taxon>Medioppia</taxon>
    </lineage>
</organism>
<keyword evidence="4 5" id="KW-0472">Membrane</keyword>
<evidence type="ECO:0000256" key="5">
    <source>
        <dbReference type="SAM" id="Phobius"/>
    </source>
</evidence>
<feature type="non-terminal residue" evidence="7">
    <location>
        <position position="1"/>
    </location>
</feature>
<name>A0A7R9LDR1_9ACAR</name>
<dbReference type="PANTHER" id="PTHR48021">
    <property type="match status" value="1"/>
</dbReference>
<gene>
    <name evidence="7" type="ORF">OSB1V03_LOCUS17839</name>
</gene>
<feature type="transmembrane region" description="Helical" evidence="5">
    <location>
        <begin position="96"/>
        <end position="118"/>
    </location>
</feature>
<dbReference type="OrthoDB" id="4142200at2759"/>
<accession>A0A7R9LDR1</accession>
<proteinExistence type="predicted"/>
<dbReference type="InterPro" id="IPR005829">
    <property type="entry name" value="Sugar_transporter_CS"/>
</dbReference>
<dbReference type="Pfam" id="PF00083">
    <property type="entry name" value="Sugar_tr"/>
    <property type="match status" value="1"/>
</dbReference>
<evidence type="ECO:0000313" key="7">
    <source>
        <dbReference type="EMBL" id="CAD7639549.1"/>
    </source>
</evidence>
<dbReference type="EMBL" id="CAJPIZ010022220">
    <property type="protein sequence ID" value="CAG2117886.1"/>
    <property type="molecule type" value="Genomic_DNA"/>
</dbReference>
<feature type="domain" description="Major facilitator superfamily (MFS) profile" evidence="6">
    <location>
        <begin position="16"/>
        <end position="155"/>
    </location>
</feature>
<dbReference type="Gene3D" id="1.20.1250.20">
    <property type="entry name" value="MFS general substrate transporter like domains"/>
    <property type="match status" value="1"/>
</dbReference>
<dbReference type="InterPro" id="IPR020846">
    <property type="entry name" value="MFS_dom"/>
</dbReference>
<feature type="transmembrane region" description="Helical" evidence="5">
    <location>
        <begin position="15"/>
        <end position="37"/>
    </location>
</feature>
<dbReference type="AlphaFoldDB" id="A0A7R9LDR1"/>
<dbReference type="InterPro" id="IPR050549">
    <property type="entry name" value="MFS_Trehalose_Transporter"/>
</dbReference>
<dbReference type="SUPFAM" id="SSF103473">
    <property type="entry name" value="MFS general substrate transporter"/>
    <property type="match status" value="1"/>
</dbReference>
<comment type="subcellular location">
    <subcellularLocation>
        <location evidence="1">Membrane</location>
        <topology evidence="1">Multi-pass membrane protein</topology>
    </subcellularLocation>
</comment>
<protein>
    <recommendedName>
        <fullName evidence="6">Major facilitator superfamily (MFS) profile domain-containing protein</fullName>
    </recommendedName>
</protein>
<dbReference type="InterPro" id="IPR036259">
    <property type="entry name" value="MFS_trans_sf"/>
</dbReference>
<reference evidence="7" key="1">
    <citation type="submission" date="2020-11" db="EMBL/GenBank/DDBJ databases">
        <authorList>
            <person name="Tran Van P."/>
        </authorList>
    </citation>
    <scope>NUCLEOTIDE SEQUENCE</scope>
</reference>
<keyword evidence="2 5" id="KW-0812">Transmembrane</keyword>
<dbReference type="PANTHER" id="PTHR48021:SF1">
    <property type="entry name" value="GH07001P-RELATED"/>
    <property type="match status" value="1"/>
</dbReference>
<dbReference type="GO" id="GO:0022857">
    <property type="term" value="F:transmembrane transporter activity"/>
    <property type="evidence" value="ECO:0007669"/>
    <property type="project" value="InterPro"/>
</dbReference>
<dbReference type="PROSITE" id="PS00217">
    <property type="entry name" value="SUGAR_TRANSPORT_2"/>
    <property type="match status" value="1"/>
</dbReference>
<evidence type="ECO:0000256" key="3">
    <source>
        <dbReference type="ARBA" id="ARBA00022989"/>
    </source>
</evidence>
<keyword evidence="3 5" id="KW-1133">Transmembrane helix</keyword>
<dbReference type="GO" id="GO:0016020">
    <property type="term" value="C:membrane"/>
    <property type="evidence" value="ECO:0007669"/>
    <property type="project" value="UniProtKB-SubCell"/>
</dbReference>
<dbReference type="Proteomes" id="UP000759131">
    <property type="component" value="Unassembled WGS sequence"/>
</dbReference>
<evidence type="ECO:0000256" key="4">
    <source>
        <dbReference type="ARBA" id="ARBA00023136"/>
    </source>
</evidence>
<evidence type="ECO:0000313" key="8">
    <source>
        <dbReference type="Proteomes" id="UP000759131"/>
    </source>
</evidence>
<dbReference type="PROSITE" id="PS50850">
    <property type="entry name" value="MFS"/>
    <property type="match status" value="1"/>
</dbReference>
<evidence type="ECO:0000259" key="6">
    <source>
        <dbReference type="PROSITE" id="PS50850"/>
    </source>
</evidence>
<evidence type="ECO:0000256" key="1">
    <source>
        <dbReference type="ARBA" id="ARBA00004141"/>
    </source>
</evidence>